<comment type="caution">
    <text evidence="3">The sequence shown here is derived from an EMBL/GenBank/DDBJ whole genome shotgun (WGS) entry which is preliminary data.</text>
</comment>
<feature type="signal peptide" evidence="2">
    <location>
        <begin position="1"/>
        <end position="22"/>
    </location>
</feature>
<reference evidence="3 4" key="1">
    <citation type="submission" date="2017-08" db="EMBL/GenBank/DDBJ databases">
        <title>Acidophilic green algal genome provides insights into adaptation to an acidic environment.</title>
        <authorList>
            <person name="Hirooka S."/>
            <person name="Hirose Y."/>
            <person name="Kanesaki Y."/>
            <person name="Higuchi S."/>
            <person name="Fujiwara T."/>
            <person name="Onuma R."/>
            <person name="Era A."/>
            <person name="Ohbayashi R."/>
            <person name="Uzuka A."/>
            <person name="Nozaki H."/>
            <person name="Yoshikawa H."/>
            <person name="Miyagishima S.Y."/>
        </authorList>
    </citation>
    <scope>NUCLEOTIDE SEQUENCE [LARGE SCALE GENOMIC DNA]</scope>
    <source>
        <strain evidence="3 4">NIES-2499</strain>
    </source>
</reference>
<organism evidence="3 4">
    <name type="scientific">Chlamydomonas eustigma</name>
    <dbReference type="NCBI Taxonomy" id="1157962"/>
    <lineage>
        <taxon>Eukaryota</taxon>
        <taxon>Viridiplantae</taxon>
        <taxon>Chlorophyta</taxon>
        <taxon>core chlorophytes</taxon>
        <taxon>Chlorophyceae</taxon>
        <taxon>CS clade</taxon>
        <taxon>Chlamydomonadales</taxon>
        <taxon>Chlamydomonadaceae</taxon>
        <taxon>Chlamydomonas</taxon>
    </lineage>
</organism>
<evidence type="ECO:0000313" key="3">
    <source>
        <dbReference type="EMBL" id="GAX86440.1"/>
    </source>
</evidence>
<accession>A0A250XUG2</accession>
<evidence type="ECO:0000256" key="2">
    <source>
        <dbReference type="SAM" id="SignalP"/>
    </source>
</evidence>
<feature type="compositionally biased region" description="Basic and acidic residues" evidence="1">
    <location>
        <begin position="158"/>
        <end position="172"/>
    </location>
</feature>
<protein>
    <submittedName>
        <fullName evidence="3">Uncharacterized protein</fullName>
    </submittedName>
</protein>
<name>A0A250XUG2_9CHLO</name>
<feature type="chain" id="PRO_5012106148" evidence="2">
    <location>
        <begin position="23"/>
        <end position="303"/>
    </location>
</feature>
<sequence>MSVRAPPASCTLLLTTIPGVSGDVRDVVVIDTTVLAGPLQDLKTAGQKGSCFYLVVLHNWLSGTQQNVMAIAELCNENFTAGPLLDGDKKKMAKKTLDQLEKQYLPMGRFNAATEGLFVHQAFVFGKYCSFMHMNSEQLAALKSKYSEFEISEMIEAGEDRSSSGAEARARDVTPNPTTQELGDNEGHHIVERGDIASSGHIAGTSGRTSGLKLQKEIWKVFQKVGLLGDSSEGGMRVKVFVCMMGKGSKDAFSKPSSVLNELNCQDDEMPASIKNQAFSYVGEVAAYMYGSGSKKYLHFFSR</sequence>
<evidence type="ECO:0000313" key="4">
    <source>
        <dbReference type="Proteomes" id="UP000232323"/>
    </source>
</evidence>
<gene>
    <name evidence="3" type="ORF">CEUSTIGMA_g13850.t1</name>
</gene>
<evidence type="ECO:0000256" key="1">
    <source>
        <dbReference type="SAM" id="MobiDB-lite"/>
    </source>
</evidence>
<keyword evidence="4" id="KW-1185">Reference proteome</keyword>
<dbReference type="AlphaFoldDB" id="A0A250XUG2"/>
<dbReference type="Proteomes" id="UP000232323">
    <property type="component" value="Unassembled WGS sequence"/>
</dbReference>
<keyword evidence="2" id="KW-0732">Signal</keyword>
<feature type="region of interest" description="Disordered" evidence="1">
    <location>
        <begin position="157"/>
        <end position="187"/>
    </location>
</feature>
<dbReference type="EMBL" id="BEGY01000307">
    <property type="protein sequence ID" value="GAX86440.1"/>
    <property type="molecule type" value="Genomic_DNA"/>
</dbReference>
<proteinExistence type="predicted"/>